<comment type="similarity">
    <text evidence="1">Belongs to the bacterial solute-binding protein ModA family.</text>
</comment>
<dbReference type="GO" id="GO:0030973">
    <property type="term" value="F:molybdate ion binding"/>
    <property type="evidence" value="ECO:0007669"/>
    <property type="project" value="TreeGrafter"/>
</dbReference>
<dbReference type="GO" id="GO:1901359">
    <property type="term" value="F:tungstate binding"/>
    <property type="evidence" value="ECO:0007669"/>
    <property type="project" value="UniProtKB-ARBA"/>
</dbReference>
<accession>A0A2J7TMG9</accession>
<feature type="binding site" evidence="6">
    <location>
        <position position="43"/>
    </location>
    <ligand>
        <name>molybdate</name>
        <dbReference type="ChEBI" id="CHEBI:36264"/>
    </ligand>
</feature>
<reference evidence="8 9" key="1">
    <citation type="submission" date="2017-10" db="EMBL/GenBank/DDBJ databases">
        <title>Genome announcement of Methylocella silvestris TVC from permafrost.</title>
        <authorList>
            <person name="Wang J."/>
            <person name="Geng K."/>
            <person name="Ul-Haque F."/>
            <person name="Crombie A.T."/>
            <person name="Street L.E."/>
            <person name="Wookey P.A."/>
            <person name="Murrell J.C."/>
            <person name="Pratscher J."/>
        </authorList>
    </citation>
    <scope>NUCLEOTIDE SEQUENCE [LARGE SCALE GENOMIC DNA]</scope>
    <source>
        <strain evidence="8 9">TVC</strain>
    </source>
</reference>
<evidence type="ECO:0000313" key="9">
    <source>
        <dbReference type="Proteomes" id="UP000236286"/>
    </source>
</evidence>
<dbReference type="PANTHER" id="PTHR30632">
    <property type="entry name" value="MOLYBDATE-BINDING PERIPLASMIC PROTEIN"/>
    <property type="match status" value="1"/>
</dbReference>
<evidence type="ECO:0000256" key="3">
    <source>
        <dbReference type="ARBA" id="ARBA00022723"/>
    </source>
</evidence>
<dbReference type="Gene3D" id="3.40.190.10">
    <property type="entry name" value="Periplasmic binding protein-like II"/>
    <property type="match status" value="2"/>
</dbReference>
<dbReference type="SUPFAM" id="SSF53850">
    <property type="entry name" value="Periplasmic binding protein-like II"/>
    <property type="match status" value="1"/>
</dbReference>
<feature type="binding site" evidence="6">
    <location>
        <position position="182"/>
    </location>
    <ligand>
        <name>molybdate</name>
        <dbReference type="ChEBI" id="CHEBI:36264"/>
    </ligand>
</feature>
<dbReference type="GO" id="GO:0015689">
    <property type="term" value="P:molybdate ion transport"/>
    <property type="evidence" value="ECO:0007669"/>
    <property type="project" value="InterPro"/>
</dbReference>
<keyword evidence="4 7" id="KW-0732">Signal</keyword>
<evidence type="ECO:0000256" key="7">
    <source>
        <dbReference type="SAM" id="SignalP"/>
    </source>
</evidence>
<dbReference type="InterPro" id="IPR005950">
    <property type="entry name" value="ModA"/>
</dbReference>
<comment type="subunit">
    <text evidence="5">The complex is composed of two ATP-binding proteins (ModC), two transmembrane proteins (ModB) and a solute-binding protein (ModA).</text>
</comment>
<keyword evidence="2 6" id="KW-0500">Molybdenum</keyword>
<dbReference type="OrthoDB" id="9785015at2"/>
<dbReference type="AlphaFoldDB" id="A0A2J7TMG9"/>
<evidence type="ECO:0000256" key="5">
    <source>
        <dbReference type="ARBA" id="ARBA00062515"/>
    </source>
</evidence>
<dbReference type="Proteomes" id="UP000236286">
    <property type="component" value="Unassembled WGS sequence"/>
</dbReference>
<feature type="signal peptide" evidence="7">
    <location>
        <begin position="1"/>
        <end position="33"/>
    </location>
</feature>
<sequence>MIRIARRTLNAIALVLTLAAGLAPLTVAAQAPAAGPTVFAAASMKTALDAIAASWTAQTGKAPVLVYGSSAVLAKQIEQGAPADIFISADLNWMDYLDKAKLLRAGTRRAFLGNELVLVEPADQKTTLKIEPGFDLAGQTGGGKIAVCTITSCPGGVYGKESLVALGVWDKVEPKLAQSDNIRAALNLVARGEARFGIVYATDAKAEPKVRVVGVFPSSSHSPIVYPVAVLEGSKNPEAASFVAYLSSQAAVKILLEQGFSILSK</sequence>
<dbReference type="PIRSF" id="PIRSF004846">
    <property type="entry name" value="ModA"/>
    <property type="match status" value="1"/>
</dbReference>
<dbReference type="RefSeq" id="WP_102842267.1">
    <property type="nucleotide sequence ID" value="NZ_PDZR01000001.1"/>
</dbReference>
<evidence type="ECO:0000313" key="8">
    <source>
        <dbReference type="EMBL" id="PNG27960.1"/>
    </source>
</evidence>
<evidence type="ECO:0000256" key="4">
    <source>
        <dbReference type="ARBA" id="ARBA00022729"/>
    </source>
</evidence>
<feature type="binding site" evidence="6">
    <location>
        <position position="70"/>
    </location>
    <ligand>
        <name>molybdate</name>
        <dbReference type="ChEBI" id="CHEBI:36264"/>
    </ligand>
</feature>
<evidence type="ECO:0000256" key="1">
    <source>
        <dbReference type="ARBA" id="ARBA00009175"/>
    </source>
</evidence>
<organism evidence="8 9">
    <name type="scientific">Methylocella silvestris</name>
    <dbReference type="NCBI Taxonomy" id="199596"/>
    <lineage>
        <taxon>Bacteria</taxon>
        <taxon>Pseudomonadati</taxon>
        <taxon>Pseudomonadota</taxon>
        <taxon>Alphaproteobacteria</taxon>
        <taxon>Hyphomicrobiales</taxon>
        <taxon>Beijerinckiaceae</taxon>
        <taxon>Methylocella</taxon>
    </lineage>
</organism>
<feature type="chain" id="PRO_5017924013" evidence="7">
    <location>
        <begin position="34"/>
        <end position="265"/>
    </location>
</feature>
<gene>
    <name evidence="8" type="primary">modA</name>
    <name evidence="8" type="ORF">CR492_03485</name>
</gene>
<dbReference type="InterPro" id="IPR050682">
    <property type="entry name" value="ModA/WtpA"/>
</dbReference>
<dbReference type="EMBL" id="PDZR01000001">
    <property type="protein sequence ID" value="PNG27960.1"/>
    <property type="molecule type" value="Genomic_DNA"/>
</dbReference>
<protein>
    <submittedName>
        <fullName evidence="8">Molybdate ABC transporter substrate-binding protein</fullName>
    </submittedName>
</protein>
<evidence type="ECO:0000256" key="2">
    <source>
        <dbReference type="ARBA" id="ARBA00022505"/>
    </source>
</evidence>
<dbReference type="Pfam" id="PF13531">
    <property type="entry name" value="SBP_bac_11"/>
    <property type="match status" value="1"/>
</dbReference>
<proteinExistence type="inferred from homology"/>
<dbReference type="GO" id="GO:0030288">
    <property type="term" value="C:outer membrane-bounded periplasmic space"/>
    <property type="evidence" value="ECO:0007669"/>
    <property type="project" value="TreeGrafter"/>
</dbReference>
<keyword evidence="3 6" id="KW-0479">Metal-binding</keyword>
<feature type="binding site" evidence="6">
    <location>
        <position position="200"/>
    </location>
    <ligand>
        <name>molybdate</name>
        <dbReference type="ChEBI" id="CHEBI:36264"/>
    </ligand>
</feature>
<dbReference type="PANTHER" id="PTHR30632:SF17">
    <property type="entry name" value="MOLYBDATE-BINDING PROTEIN MODA"/>
    <property type="match status" value="1"/>
</dbReference>
<comment type="caution">
    <text evidence="8">The sequence shown here is derived from an EMBL/GenBank/DDBJ whole genome shotgun (WGS) entry which is preliminary data.</text>
</comment>
<dbReference type="GO" id="GO:0046872">
    <property type="term" value="F:metal ion binding"/>
    <property type="evidence" value="ECO:0007669"/>
    <property type="project" value="UniProtKB-KW"/>
</dbReference>
<dbReference type="NCBIfam" id="TIGR01256">
    <property type="entry name" value="modA"/>
    <property type="match status" value="1"/>
</dbReference>
<evidence type="ECO:0000256" key="6">
    <source>
        <dbReference type="PIRSR" id="PIRSR004846-1"/>
    </source>
</evidence>
<name>A0A2J7TMG9_METSI</name>
<dbReference type="FunFam" id="3.40.190.10:FF:000035">
    <property type="entry name" value="Molybdate ABC transporter substrate-binding protein"/>
    <property type="match status" value="1"/>
</dbReference>